<dbReference type="EMBL" id="RKLQ01000002">
    <property type="protein sequence ID" value="MBX0304125.1"/>
    <property type="molecule type" value="Genomic_DNA"/>
</dbReference>
<name>A0A8J7YDL2_9EURY</name>
<organism evidence="2 3">
    <name type="scientific">Haloarcula salinisoli</name>
    <dbReference type="NCBI Taxonomy" id="2487746"/>
    <lineage>
        <taxon>Archaea</taxon>
        <taxon>Methanobacteriati</taxon>
        <taxon>Methanobacteriota</taxon>
        <taxon>Stenosarchaea group</taxon>
        <taxon>Halobacteria</taxon>
        <taxon>Halobacteriales</taxon>
        <taxon>Haloarculaceae</taxon>
        <taxon>Haloarcula</taxon>
    </lineage>
</organism>
<protein>
    <submittedName>
        <fullName evidence="2">Uncharacterized protein</fullName>
    </submittedName>
</protein>
<dbReference type="Proteomes" id="UP000783863">
    <property type="component" value="Unassembled WGS sequence"/>
</dbReference>
<evidence type="ECO:0000313" key="3">
    <source>
        <dbReference type="Proteomes" id="UP000783863"/>
    </source>
</evidence>
<keyword evidence="3" id="KW-1185">Reference proteome</keyword>
<dbReference type="InterPro" id="IPR055943">
    <property type="entry name" value="DUF7521"/>
</dbReference>
<reference evidence="2" key="1">
    <citation type="submission" date="2021-06" db="EMBL/GenBank/DDBJ databases">
        <title>Halomicroarcula sp. F24A a new haloarchaeum isolated from saline soil.</title>
        <authorList>
            <person name="Duran-Viseras A."/>
            <person name="Sanchez-Porro C."/>
            <person name="Ventosa A."/>
        </authorList>
    </citation>
    <scope>NUCLEOTIDE SEQUENCE</scope>
    <source>
        <strain evidence="2">F24A</strain>
    </source>
</reference>
<feature type="transmembrane region" description="Helical" evidence="1">
    <location>
        <begin position="44"/>
        <end position="63"/>
    </location>
</feature>
<keyword evidence="1" id="KW-1133">Transmembrane helix</keyword>
<comment type="caution">
    <text evidence="2">The sequence shown here is derived from an EMBL/GenBank/DDBJ whole genome shotgun (WGS) entry which is preliminary data.</text>
</comment>
<dbReference type="AlphaFoldDB" id="A0A8J7YDL2"/>
<gene>
    <name evidence="2" type="ORF">EGD98_10645</name>
</gene>
<evidence type="ECO:0000256" key="1">
    <source>
        <dbReference type="SAM" id="Phobius"/>
    </source>
</evidence>
<accession>A0A8J7YDL2</accession>
<proteinExistence type="predicted"/>
<evidence type="ECO:0000313" key="2">
    <source>
        <dbReference type="EMBL" id="MBX0304125.1"/>
    </source>
</evidence>
<feature type="transmembrane region" description="Helical" evidence="1">
    <location>
        <begin position="12"/>
        <end position="32"/>
    </location>
</feature>
<keyword evidence="1" id="KW-0812">Transmembrane</keyword>
<feature type="transmembrane region" description="Helical" evidence="1">
    <location>
        <begin position="69"/>
        <end position="93"/>
    </location>
</feature>
<dbReference type="Pfam" id="PF24365">
    <property type="entry name" value="DUF7521"/>
    <property type="match status" value="1"/>
</dbReference>
<sequence length="95" mass="9931">MLLAALTPETVALLSRGLTAAVGLFVATLAYRGFRRNGVRKMRWLALGIALLTTGAFLVVAVVERLGAGAGYILLARNFVTVAGLGAVLYALLVD</sequence>
<keyword evidence="1" id="KW-0472">Membrane</keyword>